<protein>
    <recommendedName>
        <fullName evidence="3">Membrane dipeptidase</fullName>
    </recommendedName>
</protein>
<dbReference type="CDD" id="cd01301">
    <property type="entry name" value="rDP_like"/>
    <property type="match status" value="1"/>
</dbReference>
<evidence type="ECO:0000313" key="2">
    <source>
        <dbReference type="Proteomes" id="UP000251213"/>
    </source>
</evidence>
<dbReference type="OrthoDB" id="9804920at2"/>
<evidence type="ECO:0008006" key="3">
    <source>
        <dbReference type="Google" id="ProtNLM"/>
    </source>
</evidence>
<sequence>MRLMDGHCDVLWKLSLNPEIHNFYEEEQPTLDVTYYRLKQGQVGLQTFAIFVPESVPQSLKLDYALKQVDIFYEKVMMDKELVKLVTSKEDLFPSSPQPILALLALEGVDALQGDLTYLRLFHRLGVRQAGLTWNNSNQVADGIGEVRGGGLTQFGHQFVQEMSRLGMILDFSHLSVQGFWDVIEHHEIPVIASHSNCRAICPHTRNLDDHQIEALISKQGLMGITFVPSFVHQQEDNVKIDHILQHIEHICSLGGENIIYFGSDFDGIDYKIPHLEHTGQIADFVDYLCRYYPEHLVRKWAWENGFDFYKKHLSVKNS</sequence>
<dbReference type="SUPFAM" id="SSF51556">
    <property type="entry name" value="Metallo-dependent hydrolases"/>
    <property type="match status" value="1"/>
</dbReference>
<dbReference type="Pfam" id="PF01244">
    <property type="entry name" value="Peptidase_M19"/>
    <property type="match status" value="1"/>
</dbReference>
<evidence type="ECO:0000313" key="1">
    <source>
        <dbReference type="EMBL" id="RAL26405.1"/>
    </source>
</evidence>
<dbReference type="Gene3D" id="3.20.20.140">
    <property type="entry name" value="Metal-dependent hydrolases"/>
    <property type="match status" value="1"/>
</dbReference>
<dbReference type="InterPro" id="IPR032466">
    <property type="entry name" value="Metal_Hydrolase"/>
</dbReference>
<dbReference type="RefSeq" id="WP_113658089.1">
    <property type="nucleotide sequence ID" value="NZ_KZ845664.1"/>
</dbReference>
<dbReference type="PANTHER" id="PTHR10443:SF12">
    <property type="entry name" value="DIPEPTIDASE"/>
    <property type="match status" value="1"/>
</dbReference>
<name>A0A364K7X8_9BACL</name>
<dbReference type="PANTHER" id="PTHR10443">
    <property type="entry name" value="MICROSOMAL DIPEPTIDASE"/>
    <property type="match status" value="1"/>
</dbReference>
<dbReference type="AlphaFoldDB" id="A0A364K7X8"/>
<reference evidence="1 2" key="2">
    <citation type="submission" date="2018-06" db="EMBL/GenBank/DDBJ databases">
        <authorList>
            <person name="Zhirakovskaya E."/>
        </authorList>
    </citation>
    <scope>NUCLEOTIDE SEQUENCE [LARGE SCALE GENOMIC DNA]</scope>
    <source>
        <strain evidence="1 2">FBKL4.011</strain>
    </source>
</reference>
<gene>
    <name evidence="1" type="ORF">DL897_05280</name>
</gene>
<dbReference type="GO" id="GO:0006508">
    <property type="term" value="P:proteolysis"/>
    <property type="evidence" value="ECO:0007669"/>
    <property type="project" value="InterPro"/>
</dbReference>
<proteinExistence type="predicted"/>
<comment type="caution">
    <text evidence="1">The sequence shown here is derived from an EMBL/GenBank/DDBJ whole genome shotgun (WGS) entry which is preliminary data.</text>
</comment>
<keyword evidence="2" id="KW-1185">Reference proteome</keyword>
<accession>A0A364K7X8</accession>
<dbReference type="EMBL" id="QJKK01000002">
    <property type="protein sequence ID" value="RAL26405.1"/>
    <property type="molecule type" value="Genomic_DNA"/>
</dbReference>
<dbReference type="GO" id="GO:0070573">
    <property type="term" value="F:metallodipeptidase activity"/>
    <property type="evidence" value="ECO:0007669"/>
    <property type="project" value="InterPro"/>
</dbReference>
<dbReference type="Proteomes" id="UP000251213">
    <property type="component" value="Unassembled WGS sequence"/>
</dbReference>
<reference evidence="1 2" key="1">
    <citation type="submission" date="2018-06" db="EMBL/GenBank/DDBJ databases">
        <title>Thermoflavimicrobium daqus sp. nov., a thermophilic microbe isolated from Moutai-flavour Daqu.</title>
        <authorList>
            <person name="Wang X."/>
            <person name="Zhou H."/>
        </authorList>
    </citation>
    <scope>NUCLEOTIDE SEQUENCE [LARGE SCALE GENOMIC DNA]</scope>
    <source>
        <strain evidence="1 2">FBKL4.011</strain>
    </source>
</reference>
<organism evidence="1 2">
    <name type="scientific">Thermoflavimicrobium daqui</name>
    <dbReference type="NCBI Taxonomy" id="2137476"/>
    <lineage>
        <taxon>Bacteria</taxon>
        <taxon>Bacillati</taxon>
        <taxon>Bacillota</taxon>
        <taxon>Bacilli</taxon>
        <taxon>Bacillales</taxon>
        <taxon>Thermoactinomycetaceae</taxon>
        <taxon>Thermoflavimicrobium</taxon>
    </lineage>
</organism>
<dbReference type="PROSITE" id="PS51365">
    <property type="entry name" value="RENAL_DIPEPTIDASE_2"/>
    <property type="match status" value="1"/>
</dbReference>
<dbReference type="InterPro" id="IPR008257">
    <property type="entry name" value="Pept_M19"/>
</dbReference>